<keyword evidence="2" id="KW-0548">Nucleotidyltransferase</keyword>
<proteinExistence type="predicted"/>
<feature type="domain" description="Fido" evidence="8">
    <location>
        <begin position="1"/>
        <end position="93"/>
    </location>
</feature>
<name>A0A919J244_9ACTN</name>
<dbReference type="GO" id="GO:0070733">
    <property type="term" value="F:AMPylase activity"/>
    <property type="evidence" value="ECO:0007669"/>
    <property type="project" value="UniProtKB-EC"/>
</dbReference>
<dbReference type="EMBL" id="BOMM01000048">
    <property type="protein sequence ID" value="GIE13376.1"/>
    <property type="molecule type" value="Genomic_DNA"/>
</dbReference>
<evidence type="ECO:0000256" key="5">
    <source>
        <dbReference type="ARBA" id="ARBA00034531"/>
    </source>
</evidence>
<dbReference type="RefSeq" id="WP_203819824.1">
    <property type="nucleotide sequence ID" value="NZ_BAAABP010000027.1"/>
</dbReference>
<dbReference type="PROSITE" id="PS51459">
    <property type="entry name" value="FIDO"/>
    <property type="match status" value="1"/>
</dbReference>
<evidence type="ECO:0000313" key="9">
    <source>
        <dbReference type="EMBL" id="GIE13376.1"/>
    </source>
</evidence>
<dbReference type="InterPro" id="IPR003812">
    <property type="entry name" value="Fido"/>
</dbReference>
<comment type="caution">
    <text evidence="9">The sequence shown here is derived from an EMBL/GenBank/DDBJ whole genome shotgun (WGS) entry which is preliminary data.</text>
</comment>
<evidence type="ECO:0000259" key="8">
    <source>
        <dbReference type="PROSITE" id="PS51459"/>
    </source>
</evidence>
<evidence type="ECO:0000256" key="1">
    <source>
        <dbReference type="ARBA" id="ARBA00022679"/>
    </source>
</evidence>
<dbReference type="AlphaFoldDB" id="A0A919J244"/>
<reference evidence="9" key="1">
    <citation type="submission" date="2021-01" db="EMBL/GenBank/DDBJ databases">
        <title>Whole genome shotgun sequence of Actinoplanes ferrugineus NBRC 15555.</title>
        <authorList>
            <person name="Komaki H."/>
            <person name="Tamura T."/>
        </authorList>
    </citation>
    <scope>NUCLEOTIDE SEQUENCE</scope>
    <source>
        <strain evidence="9">NBRC 15555</strain>
    </source>
</reference>
<dbReference type="GO" id="GO:0051302">
    <property type="term" value="P:regulation of cell division"/>
    <property type="evidence" value="ECO:0007669"/>
    <property type="project" value="TreeGrafter"/>
</dbReference>
<dbReference type="SUPFAM" id="SSF140931">
    <property type="entry name" value="Fic-like"/>
    <property type="match status" value="1"/>
</dbReference>
<dbReference type="Gene3D" id="1.10.3290.10">
    <property type="entry name" value="Fido-like domain"/>
    <property type="match status" value="1"/>
</dbReference>
<protein>
    <recommendedName>
        <fullName evidence="5">protein adenylyltransferase</fullName>
        <ecNumber evidence="5">2.7.7.108</ecNumber>
    </recommendedName>
</protein>
<evidence type="ECO:0000313" key="10">
    <source>
        <dbReference type="Proteomes" id="UP000598174"/>
    </source>
</evidence>
<organism evidence="9 10">
    <name type="scientific">Paractinoplanes ferrugineus</name>
    <dbReference type="NCBI Taxonomy" id="113564"/>
    <lineage>
        <taxon>Bacteria</taxon>
        <taxon>Bacillati</taxon>
        <taxon>Actinomycetota</taxon>
        <taxon>Actinomycetes</taxon>
        <taxon>Micromonosporales</taxon>
        <taxon>Micromonosporaceae</taxon>
        <taxon>Paractinoplanes</taxon>
    </lineage>
</organism>
<dbReference type="PANTHER" id="PTHR39560">
    <property type="entry name" value="PROTEIN ADENYLYLTRANSFERASE FIC-RELATED"/>
    <property type="match status" value="1"/>
</dbReference>
<dbReference type="InterPro" id="IPR036597">
    <property type="entry name" value="Fido-like_dom_sf"/>
</dbReference>
<gene>
    <name evidence="9" type="ORF">Afe05nite_52160</name>
</gene>
<comment type="catalytic activity">
    <reaction evidence="7">
        <text>L-tyrosyl-[protein] + ATP = O-(5'-adenylyl)-L-tyrosyl-[protein] + diphosphate</text>
        <dbReference type="Rhea" id="RHEA:54288"/>
        <dbReference type="Rhea" id="RHEA-COMP:10136"/>
        <dbReference type="Rhea" id="RHEA-COMP:13846"/>
        <dbReference type="ChEBI" id="CHEBI:30616"/>
        <dbReference type="ChEBI" id="CHEBI:33019"/>
        <dbReference type="ChEBI" id="CHEBI:46858"/>
        <dbReference type="ChEBI" id="CHEBI:83624"/>
        <dbReference type="EC" id="2.7.7.108"/>
    </reaction>
</comment>
<keyword evidence="1" id="KW-0808">Transferase</keyword>
<keyword evidence="3" id="KW-0547">Nucleotide-binding</keyword>
<evidence type="ECO:0000256" key="4">
    <source>
        <dbReference type="ARBA" id="ARBA00022840"/>
    </source>
</evidence>
<dbReference type="EC" id="2.7.7.108" evidence="5"/>
<dbReference type="Pfam" id="PF02661">
    <property type="entry name" value="Fic"/>
    <property type="match status" value="1"/>
</dbReference>
<accession>A0A919J244</accession>
<evidence type="ECO:0000256" key="6">
    <source>
        <dbReference type="ARBA" id="ARBA00047939"/>
    </source>
</evidence>
<comment type="catalytic activity">
    <reaction evidence="6">
        <text>L-threonyl-[protein] + ATP = 3-O-(5'-adenylyl)-L-threonyl-[protein] + diphosphate</text>
        <dbReference type="Rhea" id="RHEA:54292"/>
        <dbReference type="Rhea" id="RHEA-COMP:11060"/>
        <dbReference type="Rhea" id="RHEA-COMP:13847"/>
        <dbReference type="ChEBI" id="CHEBI:30013"/>
        <dbReference type="ChEBI" id="CHEBI:30616"/>
        <dbReference type="ChEBI" id="CHEBI:33019"/>
        <dbReference type="ChEBI" id="CHEBI:138113"/>
        <dbReference type="EC" id="2.7.7.108"/>
    </reaction>
</comment>
<keyword evidence="4" id="KW-0067">ATP-binding</keyword>
<dbReference type="Proteomes" id="UP000598174">
    <property type="component" value="Unassembled WGS sequence"/>
</dbReference>
<evidence type="ECO:0000256" key="2">
    <source>
        <dbReference type="ARBA" id="ARBA00022695"/>
    </source>
</evidence>
<dbReference type="PANTHER" id="PTHR39560:SF1">
    <property type="entry name" value="PROTEIN ADENYLYLTRANSFERASE FIC-RELATED"/>
    <property type="match status" value="1"/>
</dbReference>
<sequence length="93" mass="9976">MDDRVGAVLSELAEEGYLVGLDRETLLSSLAHFYGELNSMHPFHEGNGRALRAFLRQLSAAAGFQLDWSELSKAENARPGAGGSAHQLAAAHI</sequence>
<keyword evidence="10" id="KW-1185">Reference proteome</keyword>
<dbReference type="GO" id="GO:0005524">
    <property type="term" value="F:ATP binding"/>
    <property type="evidence" value="ECO:0007669"/>
    <property type="project" value="UniProtKB-KW"/>
</dbReference>
<evidence type="ECO:0000256" key="3">
    <source>
        <dbReference type="ARBA" id="ARBA00022741"/>
    </source>
</evidence>
<evidence type="ECO:0000256" key="7">
    <source>
        <dbReference type="ARBA" id="ARBA00048696"/>
    </source>
</evidence>